<feature type="region of interest" description="Disordered" evidence="1">
    <location>
        <begin position="1"/>
        <end position="29"/>
    </location>
</feature>
<gene>
    <name evidence="2" type="primary">PGBD4_121</name>
    <name evidence="2" type="ORF">NPIL_605321</name>
</gene>
<reference evidence="2" key="1">
    <citation type="submission" date="2020-08" db="EMBL/GenBank/DDBJ databases">
        <title>Multicomponent nature underlies the extraordinary mechanical properties of spider dragline silk.</title>
        <authorList>
            <person name="Kono N."/>
            <person name="Nakamura H."/>
            <person name="Mori M."/>
            <person name="Yoshida Y."/>
            <person name="Ohtoshi R."/>
            <person name="Malay A.D."/>
            <person name="Moran D.A.P."/>
            <person name="Tomita M."/>
            <person name="Numata K."/>
            <person name="Arakawa K."/>
        </authorList>
    </citation>
    <scope>NUCLEOTIDE SEQUENCE</scope>
</reference>
<organism evidence="2 3">
    <name type="scientific">Nephila pilipes</name>
    <name type="common">Giant wood spider</name>
    <name type="synonym">Nephila maculata</name>
    <dbReference type="NCBI Taxonomy" id="299642"/>
    <lineage>
        <taxon>Eukaryota</taxon>
        <taxon>Metazoa</taxon>
        <taxon>Ecdysozoa</taxon>
        <taxon>Arthropoda</taxon>
        <taxon>Chelicerata</taxon>
        <taxon>Arachnida</taxon>
        <taxon>Araneae</taxon>
        <taxon>Araneomorphae</taxon>
        <taxon>Entelegynae</taxon>
        <taxon>Araneoidea</taxon>
        <taxon>Nephilidae</taxon>
        <taxon>Nephila</taxon>
    </lineage>
</organism>
<dbReference type="AlphaFoldDB" id="A0A8X6PI00"/>
<feature type="compositionally biased region" description="Acidic residues" evidence="1">
    <location>
        <begin position="11"/>
        <end position="29"/>
    </location>
</feature>
<dbReference type="OrthoDB" id="6429978at2759"/>
<dbReference type="EMBL" id="BMAW01021211">
    <property type="protein sequence ID" value="GFT71899.1"/>
    <property type="molecule type" value="Genomic_DNA"/>
</dbReference>
<protein>
    <submittedName>
        <fullName evidence="2">PiggyBac transposable element-derived protein 4</fullName>
    </submittedName>
</protein>
<accession>A0A8X6PI00</accession>
<proteinExistence type="predicted"/>
<comment type="caution">
    <text evidence="2">The sequence shown here is derived from an EMBL/GenBank/DDBJ whole genome shotgun (WGS) entry which is preliminary data.</text>
</comment>
<evidence type="ECO:0000313" key="2">
    <source>
        <dbReference type="EMBL" id="GFT71899.1"/>
    </source>
</evidence>
<evidence type="ECO:0000313" key="3">
    <source>
        <dbReference type="Proteomes" id="UP000887013"/>
    </source>
</evidence>
<sequence>MKGDSENGCFIEEESSDEEFSSSENETDDDCLDSARDWCQIDITFTQPTHSQFPFTRNPGIRVCLGDSGDSIEYFKMFFDDEMFLFIVRQMD</sequence>
<name>A0A8X6PI00_NEPPI</name>
<keyword evidence="3" id="KW-1185">Reference proteome</keyword>
<dbReference type="Proteomes" id="UP000887013">
    <property type="component" value="Unassembled WGS sequence"/>
</dbReference>
<evidence type="ECO:0000256" key="1">
    <source>
        <dbReference type="SAM" id="MobiDB-lite"/>
    </source>
</evidence>